<evidence type="ECO:0000313" key="2">
    <source>
        <dbReference type="EMBL" id="KAH3671776.1"/>
    </source>
</evidence>
<dbReference type="Proteomes" id="UP000769528">
    <property type="component" value="Unassembled WGS sequence"/>
</dbReference>
<feature type="transmembrane region" description="Helical" evidence="1">
    <location>
        <begin position="6"/>
        <end position="28"/>
    </location>
</feature>
<keyword evidence="1" id="KW-0472">Membrane</keyword>
<keyword evidence="1" id="KW-0812">Transmembrane</keyword>
<dbReference type="EMBL" id="JAEUBF010001267">
    <property type="protein sequence ID" value="KAH3671776.1"/>
    <property type="molecule type" value="Genomic_DNA"/>
</dbReference>
<reference evidence="2" key="1">
    <citation type="journal article" date="2021" name="Open Biol.">
        <title>Shared evolutionary footprints suggest mitochondrial oxidative damage underlies multiple complex I losses in fungi.</title>
        <authorList>
            <person name="Schikora-Tamarit M.A."/>
            <person name="Marcet-Houben M."/>
            <person name="Nosek J."/>
            <person name="Gabaldon T."/>
        </authorList>
    </citation>
    <scope>NUCLEOTIDE SEQUENCE</scope>
    <source>
        <strain evidence="2">CBS6341</strain>
    </source>
</reference>
<organism evidence="2 3">
    <name type="scientific">Wickerhamomyces mucosus</name>
    <dbReference type="NCBI Taxonomy" id="1378264"/>
    <lineage>
        <taxon>Eukaryota</taxon>
        <taxon>Fungi</taxon>
        <taxon>Dikarya</taxon>
        <taxon>Ascomycota</taxon>
        <taxon>Saccharomycotina</taxon>
        <taxon>Saccharomycetes</taxon>
        <taxon>Phaffomycetales</taxon>
        <taxon>Wickerhamomycetaceae</taxon>
        <taxon>Wickerhamomyces</taxon>
    </lineage>
</organism>
<sequence>MNQFDIIFITYFIIYAKCLLGSSIDVNLGGKNDPILSAAFLPIFWEDFLIILPTVLLDISTNGSLIFSNSLELIDSNDEFETLLCCEFSLPKLSDLFIDGLGKSNKSSFNSSFDPLDEIELLSPNLKI</sequence>
<protein>
    <submittedName>
        <fullName evidence="2">Uncharacterized protein</fullName>
    </submittedName>
</protein>
<feature type="transmembrane region" description="Helical" evidence="1">
    <location>
        <begin position="35"/>
        <end position="57"/>
    </location>
</feature>
<name>A0A9P8TAD9_9ASCO</name>
<keyword evidence="3" id="KW-1185">Reference proteome</keyword>
<keyword evidence="1" id="KW-1133">Transmembrane helix</keyword>
<gene>
    <name evidence="2" type="ORF">WICMUC_004567</name>
</gene>
<dbReference type="AlphaFoldDB" id="A0A9P8TAD9"/>
<proteinExistence type="predicted"/>
<comment type="caution">
    <text evidence="2">The sequence shown here is derived from an EMBL/GenBank/DDBJ whole genome shotgun (WGS) entry which is preliminary data.</text>
</comment>
<evidence type="ECO:0000313" key="3">
    <source>
        <dbReference type="Proteomes" id="UP000769528"/>
    </source>
</evidence>
<evidence type="ECO:0000256" key="1">
    <source>
        <dbReference type="SAM" id="Phobius"/>
    </source>
</evidence>
<accession>A0A9P8TAD9</accession>
<reference evidence="2" key="2">
    <citation type="submission" date="2021-01" db="EMBL/GenBank/DDBJ databases">
        <authorList>
            <person name="Schikora-Tamarit M.A."/>
        </authorList>
    </citation>
    <scope>NUCLEOTIDE SEQUENCE</scope>
    <source>
        <strain evidence="2">CBS6341</strain>
    </source>
</reference>